<dbReference type="EMBL" id="JBBHJY010000002">
    <property type="protein sequence ID" value="MEJ6009615.1"/>
    <property type="molecule type" value="Genomic_DNA"/>
</dbReference>
<dbReference type="InterPro" id="IPR009057">
    <property type="entry name" value="Homeodomain-like_sf"/>
</dbReference>
<evidence type="ECO:0000256" key="4">
    <source>
        <dbReference type="PROSITE-ProRule" id="PRU00335"/>
    </source>
</evidence>
<dbReference type="InterPro" id="IPR050109">
    <property type="entry name" value="HTH-type_TetR-like_transc_reg"/>
</dbReference>
<evidence type="ECO:0000256" key="1">
    <source>
        <dbReference type="ARBA" id="ARBA00023015"/>
    </source>
</evidence>
<keyword evidence="3" id="KW-0804">Transcription</keyword>
<dbReference type="InterPro" id="IPR036271">
    <property type="entry name" value="Tet_transcr_reg_TetR-rel_C_sf"/>
</dbReference>
<evidence type="ECO:0000313" key="6">
    <source>
        <dbReference type="EMBL" id="MEJ6009615.1"/>
    </source>
</evidence>
<protein>
    <submittedName>
        <fullName evidence="6">TetR/AcrR family transcriptional regulator</fullName>
    </submittedName>
</protein>
<dbReference type="SUPFAM" id="SSF46689">
    <property type="entry name" value="Homeodomain-like"/>
    <property type="match status" value="1"/>
</dbReference>
<dbReference type="Gene3D" id="1.10.357.10">
    <property type="entry name" value="Tetracycline Repressor, domain 2"/>
    <property type="match status" value="1"/>
</dbReference>
<dbReference type="Proteomes" id="UP001379235">
    <property type="component" value="Unassembled WGS sequence"/>
</dbReference>
<feature type="domain" description="HTH tetR-type" evidence="5">
    <location>
        <begin position="13"/>
        <end position="73"/>
    </location>
</feature>
<name>A0ABU8S6M5_9SPHN</name>
<reference evidence="6 7" key="1">
    <citation type="submission" date="2024-03" db="EMBL/GenBank/DDBJ databases">
        <authorList>
            <person name="Jo J.-H."/>
        </authorList>
    </citation>
    <scope>NUCLEOTIDE SEQUENCE [LARGE SCALE GENOMIC DNA]</scope>
    <source>
        <strain evidence="6 7">AS3R-12</strain>
    </source>
</reference>
<evidence type="ECO:0000256" key="3">
    <source>
        <dbReference type="ARBA" id="ARBA00023163"/>
    </source>
</evidence>
<evidence type="ECO:0000259" key="5">
    <source>
        <dbReference type="PROSITE" id="PS50977"/>
    </source>
</evidence>
<dbReference type="InterPro" id="IPR001647">
    <property type="entry name" value="HTH_TetR"/>
</dbReference>
<gene>
    <name evidence="6" type="ORF">WG900_06760</name>
</gene>
<dbReference type="PANTHER" id="PTHR30055">
    <property type="entry name" value="HTH-TYPE TRANSCRIPTIONAL REGULATOR RUTR"/>
    <property type="match status" value="1"/>
</dbReference>
<feature type="DNA-binding region" description="H-T-H motif" evidence="4">
    <location>
        <begin position="36"/>
        <end position="55"/>
    </location>
</feature>
<keyword evidence="7" id="KW-1185">Reference proteome</keyword>
<evidence type="ECO:0000313" key="7">
    <source>
        <dbReference type="Proteomes" id="UP001379235"/>
    </source>
</evidence>
<dbReference type="PANTHER" id="PTHR30055:SF234">
    <property type="entry name" value="HTH-TYPE TRANSCRIPTIONAL REGULATOR BETI"/>
    <property type="match status" value="1"/>
</dbReference>
<dbReference type="Pfam" id="PF00440">
    <property type="entry name" value="TetR_N"/>
    <property type="match status" value="1"/>
</dbReference>
<dbReference type="RefSeq" id="WP_339965781.1">
    <property type="nucleotide sequence ID" value="NZ_JBBHJY010000002.1"/>
</dbReference>
<keyword evidence="2 4" id="KW-0238">DNA-binding</keyword>
<dbReference type="PROSITE" id="PS50977">
    <property type="entry name" value="HTH_TETR_2"/>
    <property type="match status" value="1"/>
</dbReference>
<accession>A0ABU8S6M5</accession>
<proteinExistence type="predicted"/>
<comment type="caution">
    <text evidence="6">The sequence shown here is derived from an EMBL/GenBank/DDBJ whole genome shotgun (WGS) entry which is preliminary data.</text>
</comment>
<organism evidence="6 7">
    <name type="scientific">Novosphingobium aquae</name>
    <dbReference type="NCBI Taxonomy" id="3133435"/>
    <lineage>
        <taxon>Bacteria</taxon>
        <taxon>Pseudomonadati</taxon>
        <taxon>Pseudomonadota</taxon>
        <taxon>Alphaproteobacteria</taxon>
        <taxon>Sphingomonadales</taxon>
        <taxon>Sphingomonadaceae</taxon>
        <taxon>Novosphingobium</taxon>
    </lineage>
</organism>
<dbReference type="PRINTS" id="PR00455">
    <property type="entry name" value="HTHTETR"/>
</dbReference>
<evidence type="ECO:0000256" key="2">
    <source>
        <dbReference type="ARBA" id="ARBA00023125"/>
    </source>
</evidence>
<keyword evidence="1" id="KW-0805">Transcription regulation</keyword>
<sequence>MTAPRRRVGAENSATRTAILEATEQVLVEEGYAAASTRRVAARAGLKPSLVHYYFPTTDDLLVAVYRRSAEWANEELEKALADPDPLLALWRYTIDTTRTALMIEFIAMAAHRPSLREAMSEHAGQTHALQVAAVERALGERAKEVPPVVLVAVISALGRSLVMESGMGTGYGHAEAREWFEDWLRRKSAPA</sequence>
<dbReference type="SUPFAM" id="SSF48498">
    <property type="entry name" value="Tetracyclin repressor-like, C-terminal domain"/>
    <property type="match status" value="1"/>
</dbReference>